<dbReference type="AlphaFoldDB" id="A0A3N0Z6Z5"/>
<keyword evidence="5" id="KW-0206">Cytoskeleton</keyword>
<dbReference type="EMBL" id="RJVU01007007">
    <property type="protein sequence ID" value="ROL54034.1"/>
    <property type="molecule type" value="Genomic_DNA"/>
</dbReference>
<feature type="domain" description="CLIP1 zinc knuckle" evidence="7">
    <location>
        <begin position="327"/>
        <end position="343"/>
    </location>
</feature>
<organism evidence="8 9">
    <name type="scientific">Anabarilius grahami</name>
    <name type="common">Kanglang fish</name>
    <name type="synonym">Barilius grahami</name>
    <dbReference type="NCBI Taxonomy" id="495550"/>
    <lineage>
        <taxon>Eukaryota</taxon>
        <taxon>Metazoa</taxon>
        <taxon>Chordata</taxon>
        <taxon>Craniata</taxon>
        <taxon>Vertebrata</taxon>
        <taxon>Euteleostomi</taxon>
        <taxon>Actinopterygii</taxon>
        <taxon>Neopterygii</taxon>
        <taxon>Teleostei</taxon>
        <taxon>Ostariophysi</taxon>
        <taxon>Cypriniformes</taxon>
        <taxon>Xenocyprididae</taxon>
        <taxon>Xenocypridinae</taxon>
        <taxon>Xenocypridinae incertae sedis</taxon>
        <taxon>Anabarilius</taxon>
    </lineage>
</organism>
<protein>
    <submittedName>
        <fullName evidence="8">CAP-Gly domain-containing linker protein 1</fullName>
    </submittedName>
</protein>
<keyword evidence="9" id="KW-1185">Reference proteome</keyword>
<evidence type="ECO:0000256" key="3">
    <source>
        <dbReference type="ARBA" id="ARBA00022701"/>
    </source>
</evidence>
<dbReference type="InterPro" id="IPR032108">
    <property type="entry name" value="CLIP1_ZNF"/>
</dbReference>
<evidence type="ECO:0000313" key="9">
    <source>
        <dbReference type="Proteomes" id="UP000281406"/>
    </source>
</evidence>
<comment type="caution">
    <text evidence="8">The sequence shown here is derived from an EMBL/GenBank/DDBJ whole genome shotgun (WGS) entry which is preliminary data.</text>
</comment>
<keyword evidence="4 6" id="KW-0175">Coiled coil</keyword>
<comment type="subcellular location">
    <subcellularLocation>
        <location evidence="1">Cytoplasm</location>
        <location evidence="1">Cytoskeleton</location>
    </subcellularLocation>
</comment>
<evidence type="ECO:0000256" key="2">
    <source>
        <dbReference type="ARBA" id="ARBA00022490"/>
    </source>
</evidence>
<reference evidence="8 9" key="1">
    <citation type="submission" date="2018-10" db="EMBL/GenBank/DDBJ databases">
        <title>Genome assembly for a Yunnan-Guizhou Plateau 3E fish, Anabarilius grahami (Regan), and its evolutionary and genetic applications.</title>
        <authorList>
            <person name="Jiang W."/>
        </authorList>
    </citation>
    <scope>NUCLEOTIDE SEQUENCE [LARGE SCALE GENOMIC DNA]</scope>
    <source>
        <strain evidence="8">AG-KIZ</strain>
        <tissue evidence="8">Muscle</tissue>
    </source>
</reference>
<proteinExistence type="predicted"/>
<feature type="domain" description="CLIP1 zinc knuckle" evidence="7">
    <location>
        <begin position="287"/>
        <end position="304"/>
    </location>
</feature>
<evidence type="ECO:0000256" key="5">
    <source>
        <dbReference type="ARBA" id="ARBA00023212"/>
    </source>
</evidence>
<dbReference type="Pfam" id="PF16641">
    <property type="entry name" value="CLIP1_ZNF"/>
    <property type="match status" value="2"/>
</dbReference>
<dbReference type="Proteomes" id="UP000281406">
    <property type="component" value="Unassembled WGS sequence"/>
</dbReference>
<sequence length="349" mass="39359">MDVTVLQQNYTGSVYTSLCQLEALKQQNSQYQEQLSSETQRIGSLRKEIRSDTLLQSAADRHVQQVTAPVMRAVPRVKPLLNSCAEDTLIRTLQNEELKLSANQKSQWQVSLQDEKGMLAQELDVYTQQKLDDEALTSQLEITERENSNALMSDKDKELETLRNEIAVLRGENAMAKTLQSAVTSLERDKAQLQSRVNSLEQKLEGRHAGNGEEVTSVGDAALDQLREEKEFAEGQINFLNSVIVDLQMKNEELKVKLKKLALTEFNGNDNNDSLGEVKKKKKAPPRVFCDICDCFDLHDTEDCPTQTQSPDSPPHTSYHGTRSGERPYCDICEAFGHWTDSCNDDQTF</sequence>
<evidence type="ECO:0000313" key="8">
    <source>
        <dbReference type="EMBL" id="ROL54034.1"/>
    </source>
</evidence>
<keyword evidence="2" id="KW-0963">Cytoplasm</keyword>
<gene>
    <name evidence="8" type="ORF">DPX16_10457</name>
</gene>
<keyword evidence="3" id="KW-0493">Microtubule</keyword>
<evidence type="ECO:0000256" key="1">
    <source>
        <dbReference type="ARBA" id="ARBA00004245"/>
    </source>
</evidence>
<accession>A0A3N0Z6Z5</accession>
<evidence type="ECO:0000256" key="4">
    <source>
        <dbReference type="ARBA" id="ARBA00023054"/>
    </source>
</evidence>
<feature type="coiled-coil region" evidence="6">
    <location>
        <begin position="145"/>
        <end position="264"/>
    </location>
</feature>
<evidence type="ECO:0000256" key="6">
    <source>
        <dbReference type="SAM" id="Coils"/>
    </source>
</evidence>
<feature type="coiled-coil region" evidence="6">
    <location>
        <begin position="21"/>
        <end position="48"/>
    </location>
</feature>
<dbReference type="GO" id="GO:0005874">
    <property type="term" value="C:microtubule"/>
    <property type="evidence" value="ECO:0007669"/>
    <property type="project" value="UniProtKB-KW"/>
</dbReference>
<name>A0A3N0Z6Z5_ANAGA</name>
<dbReference type="OrthoDB" id="5412539at2759"/>
<evidence type="ECO:0000259" key="7">
    <source>
        <dbReference type="Pfam" id="PF16641"/>
    </source>
</evidence>